<accession>A0ABU8SCP8</accession>
<feature type="signal peptide" evidence="1">
    <location>
        <begin position="1"/>
        <end position="23"/>
    </location>
</feature>
<dbReference type="Proteomes" id="UP001379235">
    <property type="component" value="Unassembled WGS sequence"/>
</dbReference>
<evidence type="ECO:0000256" key="1">
    <source>
        <dbReference type="SAM" id="SignalP"/>
    </source>
</evidence>
<dbReference type="EMBL" id="JBBHJY010000010">
    <property type="protein sequence ID" value="MEJ6011748.1"/>
    <property type="molecule type" value="Genomic_DNA"/>
</dbReference>
<evidence type="ECO:0000313" key="2">
    <source>
        <dbReference type="EMBL" id="MEJ6011748.1"/>
    </source>
</evidence>
<feature type="chain" id="PRO_5045333959" description="DUF4919 domain-containing protein" evidence="1">
    <location>
        <begin position="24"/>
        <end position="227"/>
    </location>
</feature>
<keyword evidence="3" id="KW-1185">Reference proteome</keyword>
<sequence length="227" mass="25052">MKKVLWGAFAVPLALFSAGAAQASPCRVTDFTDKPLSALSEVQRLAIVTEMTRTEYDRIKAAPAGSPGYYKLVADSADISAARKAANDRLATMKLDHVDDYRVTWGSDFLTDEQLRKYANCITQRQPGLVALGRFEDPSTFNLTYSHITPIGIEKIRTQLIASYNIANAKELEASFAELGPKDNYAARTFSLKLEDPTKRAVLVLRAGWESPRFVFVPTPAMSEALK</sequence>
<proteinExistence type="predicted"/>
<evidence type="ECO:0008006" key="4">
    <source>
        <dbReference type="Google" id="ProtNLM"/>
    </source>
</evidence>
<reference evidence="2 3" key="1">
    <citation type="submission" date="2024-03" db="EMBL/GenBank/DDBJ databases">
        <authorList>
            <person name="Jo J.-H."/>
        </authorList>
    </citation>
    <scope>NUCLEOTIDE SEQUENCE [LARGE SCALE GENOMIC DNA]</scope>
    <source>
        <strain evidence="2 3">AS3R-12</strain>
    </source>
</reference>
<keyword evidence="1" id="KW-0732">Signal</keyword>
<protein>
    <recommendedName>
        <fullName evidence="4">DUF4919 domain-containing protein</fullName>
    </recommendedName>
</protein>
<evidence type="ECO:0000313" key="3">
    <source>
        <dbReference type="Proteomes" id="UP001379235"/>
    </source>
</evidence>
<name>A0ABU8SCP8_9SPHN</name>
<dbReference type="RefSeq" id="WP_339969269.1">
    <property type="nucleotide sequence ID" value="NZ_JBBHJY010000010.1"/>
</dbReference>
<comment type="caution">
    <text evidence="2">The sequence shown here is derived from an EMBL/GenBank/DDBJ whole genome shotgun (WGS) entry which is preliminary data.</text>
</comment>
<organism evidence="2 3">
    <name type="scientific">Novosphingobium aquae</name>
    <dbReference type="NCBI Taxonomy" id="3133435"/>
    <lineage>
        <taxon>Bacteria</taxon>
        <taxon>Pseudomonadati</taxon>
        <taxon>Pseudomonadota</taxon>
        <taxon>Alphaproteobacteria</taxon>
        <taxon>Sphingomonadales</taxon>
        <taxon>Sphingomonadaceae</taxon>
        <taxon>Novosphingobium</taxon>
    </lineage>
</organism>
<gene>
    <name evidence="2" type="ORF">WG900_17690</name>
</gene>